<gene>
    <name evidence="1" type="ORF">ACFOVU_09390</name>
</gene>
<comment type="caution">
    <text evidence="1">The sequence shown here is derived from an EMBL/GenBank/DDBJ whole genome shotgun (WGS) entry which is preliminary data.</text>
</comment>
<protein>
    <submittedName>
        <fullName evidence="1">Uncharacterized protein</fullName>
    </submittedName>
</protein>
<evidence type="ECO:0000313" key="2">
    <source>
        <dbReference type="Proteomes" id="UP001595847"/>
    </source>
</evidence>
<dbReference type="EMBL" id="JBHSBH010000007">
    <property type="protein sequence ID" value="MFC3996126.1"/>
    <property type="molecule type" value="Genomic_DNA"/>
</dbReference>
<reference evidence="2" key="1">
    <citation type="journal article" date="2019" name="Int. J. Syst. Evol. Microbiol.">
        <title>The Global Catalogue of Microorganisms (GCM) 10K type strain sequencing project: providing services to taxonomists for standard genome sequencing and annotation.</title>
        <authorList>
            <consortium name="The Broad Institute Genomics Platform"/>
            <consortium name="The Broad Institute Genome Sequencing Center for Infectious Disease"/>
            <person name="Wu L."/>
            <person name="Ma J."/>
        </authorList>
    </citation>
    <scope>NUCLEOTIDE SEQUENCE [LARGE SCALE GENOMIC DNA]</scope>
    <source>
        <strain evidence="2">TBRC 1826</strain>
    </source>
</reference>
<organism evidence="1 2">
    <name type="scientific">Nocardiopsis sediminis</name>
    <dbReference type="NCBI Taxonomy" id="1778267"/>
    <lineage>
        <taxon>Bacteria</taxon>
        <taxon>Bacillati</taxon>
        <taxon>Actinomycetota</taxon>
        <taxon>Actinomycetes</taxon>
        <taxon>Streptosporangiales</taxon>
        <taxon>Nocardiopsidaceae</taxon>
        <taxon>Nocardiopsis</taxon>
    </lineage>
</organism>
<proteinExistence type="predicted"/>
<dbReference type="Proteomes" id="UP001595847">
    <property type="component" value="Unassembled WGS sequence"/>
</dbReference>
<sequence length="58" mass="6935">MSKEPEMIEEWSRRLAAQRVKPGNGRRLKPFRWWQPTSRALFYLRLENDDAWTASAPC</sequence>
<dbReference type="RefSeq" id="WP_378531908.1">
    <property type="nucleotide sequence ID" value="NZ_JBHSBH010000007.1"/>
</dbReference>
<name>A0ABV8FJ22_9ACTN</name>
<accession>A0ABV8FJ22</accession>
<evidence type="ECO:0000313" key="1">
    <source>
        <dbReference type="EMBL" id="MFC3996126.1"/>
    </source>
</evidence>
<keyword evidence="2" id="KW-1185">Reference proteome</keyword>